<dbReference type="PANTHER" id="PTHR11579:SF0">
    <property type="entry name" value="PROTEIN-L-ISOASPARTATE(D-ASPARTATE) O-METHYLTRANSFERASE"/>
    <property type="match status" value="1"/>
</dbReference>
<reference evidence="8 9" key="1">
    <citation type="journal article" date="2016" name="C (Basel)">
        <title>Selective Growth of and Electricity Production by Marine Exoelectrogenic Bacteria in Self-Aggregated Hydrogel of Microbially Reduced Graphene Oxide.</title>
        <authorList>
            <person name="Yoshida N."/>
            <person name="Goto Y."/>
            <person name="Miyata Y."/>
        </authorList>
    </citation>
    <scope>NUCLEOTIDE SEQUENCE [LARGE SCALE GENOMIC DNA]</scope>
    <source>
        <strain evidence="8 9">NIT-T3</strain>
    </source>
</reference>
<dbReference type="NCBIfam" id="NF001453">
    <property type="entry name" value="PRK00312.1"/>
    <property type="match status" value="1"/>
</dbReference>
<dbReference type="Proteomes" id="UP001319827">
    <property type="component" value="Chromosome"/>
</dbReference>
<dbReference type="EC" id="2.1.1.77" evidence="7"/>
<dbReference type="PANTHER" id="PTHR11579">
    <property type="entry name" value="PROTEIN-L-ISOASPARTATE O-METHYLTRANSFERASE"/>
    <property type="match status" value="1"/>
</dbReference>
<organism evidence="8 9">
    <name type="scientific">Desulfuromonas versatilis</name>
    <dbReference type="NCBI Taxonomy" id="2802975"/>
    <lineage>
        <taxon>Bacteria</taxon>
        <taxon>Pseudomonadati</taxon>
        <taxon>Thermodesulfobacteriota</taxon>
        <taxon>Desulfuromonadia</taxon>
        <taxon>Desulfuromonadales</taxon>
        <taxon>Desulfuromonadaceae</taxon>
        <taxon>Desulfuromonas</taxon>
    </lineage>
</organism>
<evidence type="ECO:0000313" key="8">
    <source>
        <dbReference type="EMBL" id="BCR06454.1"/>
    </source>
</evidence>
<evidence type="ECO:0000256" key="5">
    <source>
        <dbReference type="ARBA" id="ARBA00022679"/>
    </source>
</evidence>
<keyword evidence="3 7" id="KW-0963">Cytoplasm</keyword>
<keyword evidence="9" id="KW-1185">Reference proteome</keyword>
<evidence type="ECO:0000256" key="7">
    <source>
        <dbReference type="HAMAP-Rule" id="MF_00090"/>
    </source>
</evidence>
<dbReference type="NCBIfam" id="TIGR00080">
    <property type="entry name" value="pimt"/>
    <property type="match status" value="1"/>
</dbReference>
<gene>
    <name evidence="8" type="primary">pcm_3</name>
    <name evidence="7" type="synonym">pcm</name>
    <name evidence="8" type="ORF">DESUT3_35230</name>
</gene>
<comment type="similarity">
    <text evidence="2 7">Belongs to the methyltransferase superfamily. L-isoaspartyl/D-aspartyl protein methyltransferase family.</text>
</comment>
<comment type="catalytic activity">
    <reaction evidence="7">
        <text>[protein]-L-isoaspartate + S-adenosyl-L-methionine = [protein]-L-isoaspartate alpha-methyl ester + S-adenosyl-L-homocysteine</text>
        <dbReference type="Rhea" id="RHEA:12705"/>
        <dbReference type="Rhea" id="RHEA-COMP:12143"/>
        <dbReference type="Rhea" id="RHEA-COMP:12144"/>
        <dbReference type="ChEBI" id="CHEBI:57856"/>
        <dbReference type="ChEBI" id="CHEBI:59789"/>
        <dbReference type="ChEBI" id="CHEBI:90596"/>
        <dbReference type="ChEBI" id="CHEBI:90598"/>
        <dbReference type="EC" id="2.1.1.77"/>
    </reaction>
</comment>
<dbReference type="Gene3D" id="3.40.50.150">
    <property type="entry name" value="Vaccinia Virus protein VP39"/>
    <property type="match status" value="1"/>
</dbReference>
<name>A0ABM8I137_9BACT</name>
<comment type="subcellular location">
    <subcellularLocation>
        <location evidence="1 7">Cytoplasm</location>
    </subcellularLocation>
</comment>
<dbReference type="Pfam" id="PF01135">
    <property type="entry name" value="PCMT"/>
    <property type="match status" value="1"/>
</dbReference>
<reference evidence="8 9" key="2">
    <citation type="journal article" date="2021" name="Int. J. Syst. Evol. Microbiol.">
        <title>Isolation and Polyphasic Characterization of Desulfuromonas versatilis sp. Nov., an Electrogenic Bacteria Capable of Versatile Metabolism Isolated from a Graphene Oxide-Reducing Enrichment Culture.</title>
        <authorList>
            <person name="Xie L."/>
            <person name="Yoshida N."/>
            <person name="Ishii S."/>
            <person name="Meng L."/>
        </authorList>
    </citation>
    <scope>NUCLEOTIDE SEQUENCE [LARGE SCALE GENOMIC DNA]</scope>
    <source>
        <strain evidence="8 9">NIT-T3</strain>
    </source>
</reference>
<comment type="function">
    <text evidence="7">Catalyzes the methyl esterification of L-isoaspartyl residues in peptides and proteins that result from spontaneous decomposition of normal L-aspartyl and L-asparaginyl residues. It plays a role in the repair and/or degradation of damaged proteins.</text>
</comment>
<keyword evidence="5 7" id="KW-0808">Transferase</keyword>
<dbReference type="InterPro" id="IPR029063">
    <property type="entry name" value="SAM-dependent_MTases_sf"/>
</dbReference>
<keyword evidence="6 7" id="KW-0949">S-adenosyl-L-methionine</keyword>
<dbReference type="SUPFAM" id="SSF53335">
    <property type="entry name" value="S-adenosyl-L-methionine-dependent methyltransferases"/>
    <property type="match status" value="1"/>
</dbReference>
<dbReference type="CDD" id="cd02440">
    <property type="entry name" value="AdoMet_MTases"/>
    <property type="match status" value="1"/>
</dbReference>
<dbReference type="EMBL" id="AP024355">
    <property type="protein sequence ID" value="BCR06454.1"/>
    <property type="molecule type" value="Genomic_DNA"/>
</dbReference>
<proteinExistence type="inferred from homology"/>
<evidence type="ECO:0000256" key="2">
    <source>
        <dbReference type="ARBA" id="ARBA00005369"/>
    </source>
</evidence>
<keyword evidence="4 7" id="KW-0489">Methyltransferase</keyword>
<protein>
    <recommendedName>
        <fullName evidence="7">Protein-L-isoaspartate O-methyltransferase</fullName>
        <ecNumber evidence="7">2.1.1.77</ecNumber>
    </recommendedName>
    <alternativeName>
        <fullName evidence="7">L-isoaspartyl protein carboxyl methyltransferase</fullName>
    </alternativeName>
    <alternativeName>
        <fullName evidence="7">Protein L-isoaspartyl methyltransferase</fullName>
    </alternativeName>
    <alternativeName>
        <fullName evidence="7">Protein-beta-aspartate methyltransferase</fullName>
        <shortName evidence="7">PIMT</shortName>
    </alternativeName>
</protein>
<feature type="active site" evidence="7">
    <location>
        <position position="69"/>
    </location>
</feature>
<accession>A0ABM8I137</accession>
<evidence type="ECO:0000256" key="4">
    <source>
        <dbReference type="ARBA" id="ARBA00022603"/>
    </source>
</evidence>
<evidence type="ECO:0000256" key="3">
    <source>
        <dbReference type="ARBA" id="ARBA00022490"/>
    </source>
</evidence>
<dbReference type="InterPro" id="IPR000682">
    <property type="entry name" value="PCMT"/>
</dbReference>
<evidence type="ECO:0000256" key="1">
    <source>
        <dbReference type="ARBA" id="ARBA00004496"/>
    </source>
</evidence>
<evidence type="ECO:0000313" key="9">
    <source>
        <dbReference type="Proteomes" id="UP001319827"/>
    </source>
</evidence>
<dbReference type="HAMAP" id="MF_00090">
    <property type="entry name" value="PIMT"/>
    <property type="match status" value="1"/>
</dbReference>
<sequence length="226" mass="24772">MVSPKVREMLATIEAETRLTSRQTGRSALRERVMEALAKVPREEFVPGPMRPFAYADNALPIGLGQTISQPFIVALMTDLLEPEKDHRVLEIGTGSGYQAAVLSQLVRKVYSVEVIPELAEQASRRLQRLGYRNVEVRLGDGNHGWPEHAPFEGVMVTAAAPLVPPALKKQLASRGRLVIPIGLPYLHQELMVLEKDEAGNISTREVLGVAFVPLVGGVDPAERRG</sequence>
<evidence type="ECO:0000256" key="6">
    <source>
        <dbReference type="ARBA" id="ARBA00022691"/>
    </source>
</evidence>